<dbReference type="EMBL" id="QUQO01000002">
    <property type="protein sequence ID" value="RFB01748.1"/>
    <property type="molecule type" value="Genomic_DNA"/>
</dbReference>
<sequence>MTRALVLTGGGARGAYQVGVLKALAKLTPEGTQPFPVITGVSVGALNASVLATEPENFAAGARKLEEIWRSLHCDQIFTTRGRDVRGRLRKWASSLFFGWAGAHPPPSLLDNSPLGELLLQHVDFEEVNRAVGNSPLRALAITASSYATGRAYTYFVASADIGPWERARRSGHRAQLAPEHILASSALPLVFPAVDLEGVYFGDGALRGSAPLSAAIHLGASQIVTIGARDIVPDPEPSEAMDYPTVGYLAGQMLDILFNDNMDADIERARRINHTLGLMYPETRDESPLRQVQITSIDPSQDVRPIAGKHIGELPGSIRMVMGAIGALKEPWVLPSYLLFEPGYIGALIDLGESDALAKWQAESSLFAS</sequence>
<dbReference type="InterPro" id="IPR002641">
    <property type="entry name" value="PNPLA_dom"/>
</dbReference>
<dbReference type="OrthoDB" id="5290098at2"/>
<dbReference type="GO" id="GO:0016787">
    <property type="term" value="F:hydrolase activity"/>
    <property type="evidence" value="ECO:0007669"/>
    <property type="project" value="UniProtKB-UniRule"/>
</dbReference>
<name>A0A371R8M5_9PROT</name>
<evidence type="ECO:0000256" key="3">
    <source>
        <dbReference type="ARBA" id="ARBA00023098"/>
    </source>
</evidence>
<dbReference type="Proteomes" id="UP000264589">
    <property type="component" value="Unassembled WGS sequence"/>
</dbReference>
<dbReference type="AlphaFoldDB" id="A0A371R8M5"/>
<evidence type="ECO:0000313" key="7">
    <source>
        <dbReference type="Proteomes" id="UP000264589"/>
    </source>
</evidence>
<dbReference type="InterPro" id="IPR050301">
    <property type="entry name" value="NTE"/>
</dbReference>
<dbReference type="PANTHER" id="PTHR14226:SF57">
    <property type="entry name" value="BLR7027 PROTEIN"/>
    <property type="match status" value="1"/>
</dbReference>
<dbReference type="InParanoid" id="A0A371R8M5"/>
<evidence type="ECO:0000259" key="5">
    <source>
        <dbReference type="PROSITE" id="PS51635"/>
    </source>
</evidence>
<dbReference type="GO" id="GO:0016042">
    <property type="term" value="P:lipid catabolic process"/>
    <property type="evidence" value="ECO:0007669"/>
    <property type="project" value="UniProtKB-UniRule"/>
</dbReference>
<feature type="active site" description="Nucleophile" evidence="4">
    <location>
        <position position="42"/>
    </location>
</feature>
<feature type="active site" description="Proton acceptor" evidence="4">
    <location>
        <position position="204"/>
    </location>
</feature>
<gene>
    <name evidence="6" type="ORF">DX908_15890</name>
</gene>
<protein>
    <submittedName>
        <fullName evidence="6">Patatin-like phospholipase family protein</fullName>
    </submittedName>
</protein>
<feature type="domain" description="PNPLA" evidence="5">
    <location>
        <begin position="5"/>
        <end position="217"/>
    </location>
</feature>
<evidence type="ECO:0000313" key="6">
    <source>
        <dbReference type="EMBL" id="RFB01748.1"/>
    </source>
</evidence>
<evidence type="ECO:0000256" key="1">
    <source>
        <dbReference type="ARBA" id="ARBA00022801"/>
    </source>
</evidence>
<dbReference type="RefSeq" id="WP_116393463.1">
    <property type="nucleotide sequence ID" value="NZ_QUQO01000002.1"/>
</dbReference>
<keyword evidence="3 4" id="KW-0443">Lipid metabolism</keyword>
<comment type="caution">
    <text evidence="6">The sequence shown here is derived from an EMBL/GenBank/DDBJ whole genome shotgun (WGS) entry which is preliminary data.</text>
</comment>
<keyword evidence="7" id="KW-1185">Reference proteome</keyword>
<feature type="short sequence motif" description="DGA/G" evidence="4">
    <location>
        <begin position="204"/>
        <end position="206"/>
    </location>
</feature>
<proteinExistence type="predicted"/>
<dbReference type="Gene3D" id="3.40.1090.10">
    <property type="entry name" value="Cytosolic phospholipase A2 catalytic domain"/>
    <property type="match status" value="1"/>
</dbReference>
<dbReference type="PROSITE" id="PS51635">
    <property type="entry name" value="PNPLA"/>
    <property type="match status" value="1"/>
</dbReference>
<organism evidence="6 7">
    <name type="scientific">Parvularcula marina</name>
    <dbReference type="NCBI Taxonomy" id="2292771"/>
    <lineage>
        <taxon>Bacteria</taxon>
        <taxon>Pseudomonadati</taxon>
        <taxon>Pseudomonadota</taxon>
        <taxon>Alphaproteobacteria</taxon>
        <taxon>Parvularculales</taxon>
        <taxon>Parvularculaceae</taxon>
        <taxon>Parvularcula</taxon>
    </lineage>
</organism>
<dbReference type="InterPro" id="IPR016035">
    <property type="entry name" value="Acyl_Trfase/lysoPLipase"/>
</dbReference>
<feature type="short sequence motif" description="GXGXXG" evidence="4">
    <location>
        <begin position="9"/>
        <end position="14"/>
    </location>
</feature>
<dbReference type="Pfam" id="PF01734">
    <property type="entry name" value="Patatin"/>
    <property type="match status" value="1"/>
</dbReference>
<accession>A0A371R8M5</accession>
<dbReference type="PANTHER" id="PTHR14226">
    <property type="entry name" value="NEUROPATHY TARGET ESTERASE/SWISS CHEESE D.MELANOGASTER"/>
    <property type="match status" value="1"/>
</dbReference>
<feature type="short sequence motif" description="GXSXG" evidence="4">
    <location>
        <begin position="40"/>
        <end position="44"/>
    </location>
</feature>
<evidence type="ECO:0000256" key="2">
    <source>
        <dbReference type="ARBA" id="ARBA00022963"/>
    </source>
</evidence>
<reference evidence="6 7" key="1">
    <citation type="submission" date="2018-08" db="EMBL/GenBank/DDBJ databases">
        <title>Parvularcula sp. SM1705, isolated from surface water of the South Sea China.</title>
        <authorList>
            <person name="Sun L."/>
        </authorList>
    </citation>
    <scope>NUCLEOTIDE SEQUENCE [LARGE SCALE GENOMIC DNA]</scope>
    <source>
        <strain evidence="6 7">SM1705</strain>
    </source>
</reference>
<evidence type="ECO:0000256" key="4">
    <source>
        <dbReference type="PROSITE-ProRule" id="PRU01161"/>
    </source>
</evidence>
<dbReference type="SUPFAM" id="SSF52151">
    <property type="entry name" value="FabD/lysophospholipase-like"/>
    <property type="match status" value="1"/>
</dbReference>
<keyword evidence="2 4" id="KW-0442">Lipid degradation</keyword>
<keyword evidence="1 4" id="KW-0378">Hydrolase</keyword>